<keyword evidence="4" id="KW-1185">Reference proteome</keyword>
<feature type="transmembrane region" description="Helical" evidence="2">
    <location>
        <begin position="450"/>
        <end position="471"/>
    </location>
</feature>
<gene>
    <name evidence="3" type="ORF">ACH4GP_11375</name>
</gene>
<dbReference type="EMBL" id="JBIRGH010000005">
    <property type="protein sequence ID" value="MFH8584984.1"/>
    <property type="molecule type" value="Genomic_DNA"/>
</dbReference>
<organism evidence="3 4">
    <name type="scientific">Streptomyces celluloflavus</name>
    <dbReference type="NCBI Taxonomy" id="58344"/>
    <lineage>
        <taxon>Bacteria</taxon>
        <taxon>Bacillati</taxon>
        <taxon>Actinomycetota</taxon>
        <taxon>Actinomycetes</taxon>
        <taxon>Kitasatosporales</taxon>
        <taxon>Streptomycetaceae</taxon>
        <taxon>Streptomyces</taxon>
    </lineage>
</organism>
<feature type="compositionally biased region" description="Polar residues" evidence="1">
    <location>
        <begin position="1"/>
        <end position="14"/>
    </location>
</feature>
<feature type="compositionally biased region" description="Pro residues" evidence="1">
    <location>
        <begin position="342"/>
        <end position="361"/>
    </location>
</feature>
<feature type="region of interest" description="Disordered" evidence="1">
    <location>
        <begin position="468"/>
        <end position="525"/>
    </location>
</feature>
<feature type="compositionally biased region" description="Low complexity" evidence="1">
    <location>
        <begin position="102"/>
        <end position="130"/>
    </location>
</feature>
<evidence type="ECO:0000313" key="4">
    <source>
        <dbReference type="Proteomes" id="UP001610990"/>
    </source>
</evidence>
<evidence type="ECO:0000256" key="1">
    <source>
        <dbReference type="SAM" id="MobiDB-lite"/>
    </source>
</evidence>
<feature type="compositionally biased region" description="Low complexity" evidence="1">
    <location>
        <begin position="215"/>
        <end position="256"/>
    </location>
</feature>
<dbReference type="RefSeq" id="WP_367433980.1">
    <property type="nucleotide sequence ID" value="NZ_CP108413.1"/>
</dbReference>
<reference evidence="3 4" key="1">
    <citation type="submission" date="2024-10" db="EMBL/GenBank/DDBJ databases">
        <title>The Natural Products Discovery Center: Release of the First 8490 Sequenced Strains for Exploring Actinobacteria Biosynthetic Diversity.</title>
        <authorList>
            <person name="Kalkreuter E."/>
            <person name="Kautsar S.A."/>
            <person name="Yang D."/>
            <person name="Bader C.D."/>
            <person name="Teijaro C.N."/>
            <person name="Fluegel L."/>
            <person name="Davis C.M."/>
            <person name="Simpson J.R."/>
            <person name="Lauterbach L."/>
            <person name="Steele A.D."/>
            <person name="Gui C."/>
            <person name="Meng S."/>
            <person name="Li G."/>
            <person name="Viehrig K."/>
            <person name="Ye F."/>
            <person name="Su P."/>
            <person name="Kiefer A.F."/>
            <person name="Nichols A."/>
            <person name="Cepeda A.J."/>
            <person name="Yan W."/>
            <person name="Fan B."/>
            <person name="Jiang Y."/>
            <person name="Adhikari A."/>
            <person name="Zheng C.-J."/>
            <person name="Schuster L."/>
            <person name="Cowan T.M."/>
            <person name="Smanski M.J."/>
            <person name="Chevrette M.G."/>
            <person name="De Carvalho L.P.S."/>
            <person name="Shen B."/>
        </authorList>
    </citation>
    <scope>NUCLEOTIDE SEQUENCE [LARGE SCALE GENOMIC DNA]</scope>
    <source>
        <strain evidence="3 4">NPDC018013</strain>
    </source>
</reference>
<sequence>MRQSGQGQDPQNSAAGPAREGRVLPAHGEPWAPDHQAAPPPGQPWGQPWGPGQHSGGQPGGQTTQQPGAQPYGQAPAQGQPPVQGQPPHQGQFSPQGEPSHQVPGQGQGQPYGQAPMPQQPFAPQQSFSPQPLPPQQPFPPQGGAFPPAQGQPPVPPMPPPSMAQQAPPPAADAEATALLPPIAAHDGPGAPGALPPEGQSYGGQQNFAQQQSYGHQQNFAQQHGQQTYGQQLPQHQPQAYGQQPPQAASGQLVPATPQPGAPLPPAVSDAEETALIPPIGAQPGGPGAAPLPGAHARPETPGESTTMLRRVKPQQGPPPGQSQPLAAGAVDGSAPTQLIPPIGPGTPPPPGGGPTPPPGAPFGSRPGAPEERPTPAEFDGLFRSGPGTPGPAATPDSTAQLPRFEEPGRPPFGRPGHGQQPVPPQGGGHEPQASYDDGHDGRRRKPAPALVIGIVVVALAGVGLGVGWALSGGSGDDTAKKPDAGTSEEKPAQKAKDKPPAQSAGDPAEAQAKGLEALLGDSNSSRSAVVNAVKNIKSCDNLDGAAKDLRSAAGQRNDLVNRLKQLPVDKIPGNDQLTAALTTAWQSSAAADDHYAAWADQVGGDKGCHKGKARGTERAVQGNTASGEATKAKQQAAKIWNPIAQKYGLTERRPEQL</sequence>
<dbReference type="Proteomes" id="UP001610990">
    <property type="component" value="Unassembled WGS sequence"/>
</dbReference>
<protein>
    <submittedName>
        <fullName evidence="3">Uncharacterized protein</fullName>
    </submittedName>
</protein>
<keyword evidence="2" id="KW-0812">Transmembrane</keyword>
<feature type="compositionally biased region" description="Low complexity" evidence="1">
    <location>
        <begin position="172"/>
        <end position="199"/>
    </location>
</feature>
<feature type="compositionally biased region" description="Pro residues" evidence="1">
    <location>
        <begin position="257"/>
        <end position="266"/>
    </location>
</feature>
<feature type="compositionally biased region" description="Low complexity" evidence="1">
    <location>
        <begin position="385"/>
        <end position="400"/>
    </location>
</feature>
<keyword evidence="2" id="KW-0472">Membrane</keyword>
<feature type="compositionally biased region" description="Pro residues" evidence="1">
    <location>
        <begin position="150"/>
        <end position="171"/>
    </location>
</feature>
<keyword evidence="2" id="KW-1133">Transmembrane helix</keyword>
<evidence type="ECO:0000256" key="2">
    <source>
        <dbReference type="SAM" id="Phobius"/>
    </source>
</evidence>
<comment type="caution">
    <text evidence="3">The sequence shown here is derived from an EMBL/GenBank/DDBJ whole genome shotgun (WGS) entry which is preliminary data.</text>
</comment>
<accession>A0ABW7RC81</accession>
<feature type="compositionally biased region" description="Polar residues" evidence="1">
    <location>
        <begin position="203"/>
        <end position="214"/>
    </location>
</feature>
<feature type="region of interest" description="Disordered" evidence="1">
    <location>
        <begin position="607"/>
        <end position="634"/>
    </location>
</feature>
<evidence type="ECO:0000313" key="3">
    <source>
        <dbReference type="EMBL" id="MFH8584984.1"/>
    </source>
</evidence>
<name>A0ABW7RC81_9ACTN</name>
<feature type="compositionally biased region" description="Basic and acidic residues" evidence="1">
    <location>
        <begin position="478"/>
        <end position="500"/>
    </location>
</feature>
<feature type="region of interest" description="Disordered" evidence="1">
    <location>
        <begin position="1"/>
        <end position="446"/>
    </location>
</feature>
<feature type="compositionally biased region" description="Pro residues" evidence="1">
    <location>
        <begin position="131"/>
        <end position="141"/>
    </location>
</feature>
<feature type="compositionally biased region" description="Low complexity" evidence="1">
    <location>
        <begin position="61"/>
        <end position="92"/>
    </location>
</feature>
<proteinExistence type="predicted"/>